<proteinExistence type="predicted"/>
<evidence type="ECO:0000256" key="2">
    <source>
        <dbReference type="SAM" id="Phobius"/>
    </source>
</evidence>
<sequence>MSEKRFKIVFDGALLPGVEITTAKLNLAELFKCDVSAIERLFSGEPVALKHNLSQADAHTYLTALAKTGVDARIEAEPSIELDLSEVKPVTAPLPEADTSPYAPPRAPVGEVNTTFSELKVFSVQGRIGRLRYLAWSLAALLIMGGVAGTVGLGLLASDNMVLAAIVCVVGLLAYFYVNITISVQRLHDLGWSGWLWFLNLVPVVGGLFPIAMAVIPGNPGANRYGAPQPPNSTAVKVLAGLWLVVIAVVFVGALAGGLSAVTQEYESTMSSSYEIDEPAENVEADDAAQPALPPVDYEKE</sequence>
<organism evidence="3 4">
    <name type="scientific">Pseudomonas kielensis</name>
    <dbReference type="NCBI Taxonomy" id="2762577"/>
    <lineage>
        <taxon>Bacteria</taxon>
        <taxon>Pseudomonadati</taxon>
        <taxon>Pseudomonadota</taxon>
        <taxon>Gammaproteobacteria</taxon>
        <taxon>Pseudomonadales</taxon>
        <taxon>Pseudomonadaceae</taxon>
        <taxon>Pseudomonas</taxon>
    </lineage>
</organism>
<evidence type="ECO:0000313" key="4">
    <source>
        <dbReference type="Proteomes" id="UP000526003"/>
    </source>
</evidence>
<feature type="transmembrane region" description="Helical" evidence="2">
    <location>
        <begin position="133"/>
        <end position="156"/>
    </location>
</feature>
<keyword evidence="2" id="KW-1133">Transmembrane helix</keyword>
<keyword evidence="2" id="KW-0812">Transmembrane</keyword>
<dbReference type="PANTHER" id="PTHR34980:SF3">
    <property type="entry name" value="BLR8105 PROTEIN"/>
    <property type="match status" value="1"/>
</dbReference>
<name>A0A7X1GBH2_9PSED</name>
<protein>
    <submittedName>
        <fullName evidence="3">DUF805 domain-containing protein</fullName>
    </submittedName>
</protein>
<feature type="transmembrane region" description="Helical" evidence="2">
    <location>
        <begin position="162"/>
        <end position="182"/>
    </location>
</feature>
<gene>
    <name evidence="3" type="ORF">H7995_06320</name>
</gene>
<accession>A0A7X1GBH2</accession>
<feature type="transmembrane region" description="Helical" evidence="2">
    <location>
        <begin position="194"/>
        <end position="218"/>
    </location>
</feature>
<dbReference type="GO" id="GO:0005886">
    <property type="term" value="C:plasma membrane"/>
    <property type="evidence" value="ECO:0007669"/>
    <property type="project" value="TreeGrafter"/>
</dbReference>
<keyword evidence="2" id="KW-0472">Membrane</keyword>
<dbReference type="EMBL" id="JACMYG010000004">
    <property type="protein sequence ID" value="MBC2689415.1"/>
    <property type="molecule type" value="Genomic_DNA"/>
</dbReference>
<keyword evidence="4" id="KW-1185">Reference proteome</keyword>
<evidence type="ECO:0000313" key="3">
    <source>
        <dbReference type="EMBL" id="MBC2689415.1"/>
    </source>
</evidence>
<comment type="caution">
    <text evidence="3">The sequence shown here is derived from an EMBL/GenBank/DDBJ whole genome shotgun (WGS) entry which is preliminary data.</text>
</comment>
<dbReference type="InterPro" id="IPR008523">
    <property type="entry name" value="DUF805"/>
</dbReference>
<dbReference type="AlphaFoldDB" id="A0A7X1GBH2"/>
<dbReference type="Pfam" id="PF05656">
    <property type="entry name" value="DUF805"/>
    <property type="match status" value="1"/>
</dbReference>
<dbReference type="Proteomes" id="UP000526003">
    <property type="component" value="Unassembled WGS sequence"/>
</dbReference>
<feature type="region of interest" description="Disordered" evidence="1">
    <location>
        <begin position="272"/>
        <end position="301"/>
    </location>
</feature>
<evidence type="ECO:0000256" key="1">
    <source>
        <dbReference type="SAM" id="MobiDB-lite"/>
    </source>
</evidence>
<dbReference type="RefSeq" id="WP_166591543.1">
    <property type="nucleotide sequence ID" value="NZ_CP090311.1"/>
</dbReference>
<feature type="compositionally biased region" description="Acidic residues" evidence="1">
    <location>
        <begin position="275"/>
        <end position="287"/>
    </location>
</feature>
<dbReference type="PANTHER" id="PTHR34980">
    <property type="entry name" value="INNER MEMBRANE PROTEIN-RELATED-RELATED"/>
    <property type="match status" value="1"/>
</dbReference>
<feature type="transmembrane region" description="Helical" evidence="2">
    <location>
        <begin position="238"/>
        <end position="262"/>
    </location>
</feature>
<reference evidence="3 4" key="1">
    <citation type="submission" date="2020-08" db="EMBL/GenBank/DDBJ databases">
        <title>Pseudomonas sp. nov.</title>
        <authorList>
            <person name="Gieschler S."/>
            <person name="Fiedler G."/>
            <person name="Brinks E."/>
            <person name="Boehnlein C."/>
            <person name="Franz C.M.A.P."/>
            <person name="Kabisch J."/>
        </authorList>
    </citation>
    <scope>NUCLEOTIDE SEQUENCE [LARGE SCALE GENOMIC DNA]</scope>
    <source>
        <strain evidence="3 4">MBT-1</strain>
    </source>
</reference>